<dbReference type="PANTHER" id="PTHR43537:SF5">
    <property type="entry name" value="UXU OPERON TRANSCRIPTIONAL REGULATOR"/>
    <property type="match status" value="1"/>
</dbReference>
<dbReference type="InterPro" id="IPR008920">
    <property type="entry name" value="TF_FadR/GntR_C"/>
</dbReference>
<comment type="caution">
    <text evidence="5">The sequence shown here is derived from an EMBL/GenBank/DDBJ whole genome shotgun (WGS) entry which is preliminary data.</text>
</comment>
<dbReference type="InterPro" id="IPR036388">
    <property type="entry name" value="WH-like_DNA-bd_sf"/>
</dbReference>
<dbReference type="SUPFAM" id="SSF46785">
    <property type="entry name" value="Winged helix' DNA-binding domain"/>
    <property type="match status" value="1"/>
</dbReference>
<protein>
    <submittedName>
        <fullName evidence="5">FadR/GntR family transcriptional regulator</fullName>
    </submittedName>
</protein>
<dbReference type="Proteomes" id="UP001595755">
    <property type="component" value="Unassembled WGS sequence"/>
</dbReference>
<dbReference type="PANTHER" id="PTHR43537">
    <property type="entry name" value="TRANSCRIPTIONAL REGULATOR, GNTR FAMILY"/>
    <property type="match status" value="1"/>
</dbReference>
<evidence type="ECO:0000313" key="6">
    <source>
        <dbReference type="Proteomes" id="UP001595755"/>
    </source>
</evidence>
<dbReference type="InterPro" id="IPR036390">
    <property type="entry name" value="WH_DNA-bd_sf"/>
</dbReference>
<name>A0ABV8SJU6_9BACL</name>
<dbReference type="PRINTS" id="PR00035">
    <property type="entry name" value="HTHGNTR"/>
</dbReference>
<dbReference type="CDD" id="cd07377">
    <property type="entry name" value="WHTH_GntR"/>
    <property type="match status" value="1"/>
</dbReference>
<dbReference type="InterPro" id="IPR011711">
    <property type="entry name" value="GntR_C"/>
</dbReference>
<gene>
    <name evidence="5" type="ORF">ACFO1S_26075</name>
</gene>
<evidence type="ECO:0000313" key="5">
    <source>
        <dbReference type="EMBL" id="MFC4306893.1"/>
    </source>
</evidence>
<dbReference type="EMBL" id="JBHSED010000068">
    <property type="protein sequence ID" value="MFC4306893.1"/>
    <property type="molecule type" value="Genomic_DNA"/>
</dbReference>
<accession>A0ABV8SJU6</accession>
<dbReference type="InterPro" id="IPR000524">
    <property type="entry name" value="Tscrpt_reg_HTH_GntR"/>
</dbReference>
<keyword evidence="1" id="KW-0805">Transcription regulation</keyword>
<dbReference type="RefSeq" id="WP_378127844.1">
    <property type="nucleotide sequence ID" value="NZ_JBHSED010000068.1"/>
</dbReference>
<dbReference type="Gene3D" id="1.20.120.530">
    <property type="entry name" value="GntR ligand-binding domain-like"/>
    <property type="match status" value="1"/>
</dbReference>
<keyword evidence="6" id="KW-1185">Reference proteome</keyword>
<dbReference type="SMART" id="SM00895">
    <property type="entry name" value="FCD"/>
    <property type="match status" value="1"/>
</dbReference>
<dbReference type="Gene3D" id="1.10.10.10">
    <property type="entry name" value="Winged helix-like DNA-binding domain superfamily/Winged helix DNA-binding domain"/>
    <property type="match status" value="1"/>
</dbReference>
<dbReference type="Pfam" id="PF07729">
    <property type="entry name" value="FCD"/>
    <property type="match status" value="1"/>
</dbReference>
<evidence type="ECO:0000256" key="1">
    <source>
        <dbReference type="ARBA" id="ARBA00023015"/>
    </source>
</evidence>
<sequence>MTKDFKAIEKKNIVDDVFEQIKEKIAVGIWQPGQKLPSENELCSTFNVSRVSIRSAVQRLRDLGLVTTRHGTGSFVSDRAASFDIKVTAPIMNFGEKEFLDMMEFRELLETKCIELAALRADDQDVAEIEAALNEMRASRHDYAKYSMADFRFHFAIVKASKNQLFIHIIDRLKNVYYYHLQELNRVLADMESSLAGHAKQLDAIKSKNSDAVKRLVREGANIVTAQTLQKLQEQTKKR</sequence>
<organism evidence="5 6">
    <name type="scientific">Cohnella boryungensis</name>
    <dbReference type="NCBI Taxonomy" id="768479"/>
    <lineage>
        <taxon>Bacteria</taxon>
        <taxon>Bacillati</taxon>
        <taxon>Bacillota</taxon>
        <taxon>Bacilli</taxon>
        <taxon>Bacillales</taxon>
        <taxon>Paenibacillaceae</taxon>
        <taxon>Cohnella</taxon>
    </lineage>
</organism>
<evidence type="ECO:0000256" key="3">
    <source>
        <dbReference type="ARBA" id="ARBA00023163"/>
    </source>
</evidence>
<dbReference type="Pfam" id="PF00392">
    <property type="entry name" value="GntR"/>
    <property type="match status" value="1"/>
</dbReference>
<evidence type="ECO:0000259" key="4">
    <source>
        <dbReference type="PROSITE" id="PS50949"/>
    </source>
</evidence>
<keyword evidence="3" id="KW-0804">Transcription</keyword>
<keyword evidence="2" id="KW-0238">DNA-binding</keyword>
<dbReference type="PROSITE" id="PS50949">
    <property type="entry name" value="HTH_GNTR"/>
    <property type="match status" value="1"/>
</dbReference>
<proteinExistence type="predicted"/>
<dbReference type="SUPFAM" id="SSF48008">
    <property type="entry name" value="GntR ligand-binding domain-like"/>
    <property type="match status" value="1"/>
</dbReference>
<reference evidence="6" key="1">
    <citation type="journal article" date="2019" name="Int. J. Syst. Evol. Microbiol.">
        <title>The Global Catalogue of Microorganisms (GCM) 10K type strain sequencing project: providing services to taxonomists for standard genome sequencing and annotation.</title>
        <authorList>
            <consortium name="The Broad Institute Genomics Platform"/>
            <consortium name="The Broad Institute Genome Sequencing Center for Infectious Disease"/>
            <person name="Wu L."/>
            <person name="Ma J."/>
        </authorList>
    </citation>
    <scope>NUCLEOTIDE SEQUENCE [LARGE SCALE GENOMIC DNA]</scope>
    <source>
        <strain evidence="6">CGMCC 4.1641</strain>
    </source>
</reference>
<dbReference type="SMART" id="SM00345">
    <property type="entry name" value="HTH_GNTR"/>
    <property type="match status" value="1"/>
</dbReference>
<evidence type="ECO:0000256" key="2">
    <source>
        <dbReference type="ARBA" id="ARBA00023125"/>
    </source>
</evidence>
<feature type="domain" description="HTH gntR-type" evidence="4">
    <location>
        <begin position="11"/>
        <end position="79"/>
    </location>
</feature>